<dbReference type="GO" id="GO:0016787">
    <property type="term" value="F:hydrolase activity"/>
    <property type="evidence" value="ECO:0007669"/>
    <property type="project" value="UniProtKB-KW"/>
</dbReference>
<dbReference type="Proteomes" id="UP001172687">
    <property type="component" value="Unassembled WGS sequence"/>
</dbReference>
<evidence type="ECO:0000259" key="2">
    <source>
        <dbReference type="Pfam" id="PF07858"/>
    </source>
</evidence>
<reference evidence="3" key="1">
    <citation type="submission" date="2023-07" db="EMBL/GenBank/DDBJ databases">
        <title>Degradation of tert-butanol by M. austroafricanum TBA100.</title>
        <authorList>
            <person name="Helbich S."/>
            <person name="Vainshtein Y."/>
        </authorList>
    </citation>
    <scope>NUCLEOTIDE SEQUENCE</scope>
    <source>
        <strain evidence="3">TBA100</strain>
    </source>
</reference>
<dbReference type="SUPFAM" id="SSF54427">
    <property type="entry name" value="NTF2-like"/>
    <property type="match status" value="2"/>
</dbReference>
<dbReference type="Gene3D" id="3.10.450.50">
    <property type="match status" value="1"/>
</dbReference>
<name>A0ABT8HNZ7_MYCAO</name>
<evidence type="ECO:0000313" key="4">
    <source>
        <dbReference type="Proteomes" id="UP001172687"/>
    </source>
</evidence>
<proteinExistence type="predicted"/>
<dbReference type="InterPro" id="IPR013100">
    <property type="entry name" value="LEH"/>
</dbReference>
<accession>A0ABT8HNZ7</accession>
<dbReference type="EMBL" id="JAUHTC010000101">
    <property type="protein sequence ID" value="MDN4522487.1"/>
    <property type="molecule type" value="Genomic_DNA"/>
</dbReference>
<evidence type="ECO:0000256" key="1">
    <source>
        <dbReference type="SAM" id="MobiDB-lite"/>
    </source>
</evidence>
<protein>
    <submittedName>
        <fullName evidence="3">Limonene-1,2-epoxide hydrolase family protein</fullName>
    </submittedName>
</protein>
<organism evidence="3 4">
    <name type="scientific">Mycolicibacterium austroafricanum</name>
    <name type="common">Mycobacterium austroafricanum</name>
    <dbReference type="NCBI Taxonomy" id="39687"/>
    <lineage>
        <taxon>Bacteria</taxon>
        <taxon>Bacillati</taxon>
        <taxon>Actinomycetota</taxon>
        <taxon>Actinomycetes</taxon>
        <taxon>Mycobacteriales</taxon>
        <taxon>Mycobacteriaceae</taxon>
        <taxon>Mycolicibacterium</taxon>
    </lineage>
</organism>
<dbReference type="InterPro" id="IPR032710">
    <property type="entry name" value="NTF2-like_dom_sf"/>
</dbReference>
<sequence length="184" mass="20876">MTDDAQATLRPTATTDAPDTVRKFLFALAEQDFDTFESLAAPDLVWQNVGLPSIRGRSRIMKMLRRGEGKFGFLVKFHRIAASDERLREERTGTDERLREERTGTDGRLREERTGAGATVLTERTDALVFGKLRLQFWVCGTFELNDAGQVTLWRDYFDYADFLIKAPLRALAGLVVPSLRPTF</sequence>
<dbReference type="RefSeq" id="WP_011779626.1">
    <property type="nucleotide sequence ID" value="NZ_JAUHTC010000101.1"/>
</dbReference>
<comment type="caution">
    <text evidence="3">The sequence shown here is derived from an EMBL/GenBank/DDBJ whole genome shotgun (WGS) entry which is preliminary data.</text>
</comment>
<feature type="domain" description="Limonene-1,2-epoxide hydrolase" evidence="2">
    <location>
        <begin position="19"/>
        <end position="92"/>
    </location>
</feature>
<keyword evidence="4" id="KW-1185">Reference proteome</keyword>
<gene>
    <name evidence="3" type="ORF">QYF68_32380</name>
</gene>
<feature type="region of interest" description="Disordered" evidence="1">
    <location>
        <begin position="88"/>
        <end position="107"/>
    </location>
</feature>
<keyword evidence="3" id="KW-0378">Hydrolase</keyword>
<feature type="domain" description="Limonene-1,2-epoxide hydrolase" evidence="2">
    <location>
        <begin position="114"/>
        <end position="165"/>
    </location>
</feature>
<dbReference type="Pfam" id="PF07858">
    <property type="entry name" value="LEH"/>
    <property type="match status" value="2"/>
</dbReference>
<evidence type="ECO:0000313" key="3">
    <source>
        <dbReference type="EMBL" id="MDN4522487.1"/>
    </source>
</evidence>